<protein>
    <submittedName>
        <fullName evidence="1">Uncharacterized protein</fullName>
    </submittedName>
</protein>
<name>A0A0E9W0P7_ANGAN</name>
<evidence type="ECO:0000313" key="1">
    <source>
        <dbReference type="EMBL" id="JAH83886.1"/>
    </source>
</evidence>
<reference evidence="1" key="2">
    <citation type="journal article" date="2015" name="Fish Shellfish Immunol.">
        <title>Early steps in the European eel (Anguilla anguilla)-Vibrio vulnificus interaction in the gills: Role of the RtxA13 toxin.</title>
        <authorList>
            <person name="Callol A."/>
            <person name="Pajuelo D."/>
            <person name="Ebbesson L."/>
            <person name="Teles M."/>
            <person name="MacKenzie S."/>
            <person name="Amaro C."/>
        </authorList>
    </citation>
    <scope>NUCLEOTIDE SEQUENCE</scope>
</reference>
<sequence>MPLICPSLLTRQTV</sequence>
<accession>A0A0E9W0P7</accession>
<organism evidence="1">
    <name type="scientific">Anguilla anguilla</name>
    <name type="common">European freshwater eel</name>
    <name type="synonym">Muraena anguilla</name>
    <dbReference type="NCBI Taxonomy" id="7936"/>
    <lineage>
        <taxon>Eukaryota</taxon>
        <taxon>Metazoa</taxon>
        <taxon>Chordata</taxon>
        <taxon>Craniata</taxon>
        <taxon>Vertebrata</taxon>
        <taxon>Euteleostomi</taxon>
        <taxon>Actinopterygii</taxon>
        <taxon>Neopterygii</taxon>
        <taxon>Teleostei</taxon>
        <taxon>Anguilliformes</taxon>
        <taxon>Anguillidae</taxon>
        <taxon>Anguilla</taxon>
    </lineage>
</organism>
<proteinExistence type="predicted"/>
<dbReference type="EMBL" id="GBXM01024691">
    <property type="protein sequence ID" value="JAH83886.1"/>
    <property type="molecule type" value="Transcribed_RNA"/>
</dbReference>
<reference evidence="1" key="1">
    <citation type="submission" date="2014-11" db="EMBL/GenBank/DDBJ databases">
        <authorList>
            <person name="Amaro Gonzalez C."/>
        </authorList>
    </citation>
    <scope>NUCLEOTIDE SEQUENCE</scope>
</reference>